<geneLocation type="plasmid" evidence="23">
    <name>pDson01</name>
</geneLocation>
<dbReference type="Pfam" id="PF03460">
    <property type="entry name" value="NIR_SIR_ferr"/>
    <property type="match status" value="1"/>
</dbReference>
<dbReference type="FunFam" id="3.30.413.10:FF:000007">
    <property type="entry name" value="Nitrite reductase [NAD(P)H] large subunit"/>
    <property type="match status" value="1"/>
</dbReference>
<feature type="binding site" evidence="17">
    <location>
        <position position="633"/>
    </location>
    <ligand>
        <name>[4Fe-4S] cluster</name>
        <dbReference type="ChEBI" id="CHEBI:49883"/>
    </ligand>
</feature>
<dbReference type="GO" id="GO:0015980">
    <property type="term" value="P:energy derivation by oxidation of organic compounds"/>
    <property type="evidence" value="ECO:0007669"/>
    <property type="project" value="UniProtKB-ARBA"/>
</dbReference>
<evidence type="ECO:0000259" key="21">
    <source>
        <dbReference type="Pfam" id="PF07992"/>
    </source>
</evidence>
<dbReference type="InterPro" id="IPR006067">
    <property type="entry name" value="NO2/SO3_Rdtase_4Fe4S_dom"/>
</dbReference>
<dbReference type="GO" id="GO:0020037">
    <property type="term" value="F:heme binding"/>
    <property type="evidence" value="ECO:0007669"/>
    <property type="project" value="InterPro"/>
</dbReference>
<keyword evidence="11 17" id="KW-0408">Iron</keyword>
<evidence type="ECO:0000256" key="15">
    <source>
        <dbReference type="ARBA" id="ARBA00064211"/>
    </source>
</evidence>
<dbReference type="InterPro" id="IPR045854">
    <property type="entry name" value="NO2/SO3_Rdtase_4Fe4S_sf"/>
</dbReference>
<dbReference type="InterPro" id="IPR016156">
    <property type="entry name" value="FAD/NAD-linked_Rdtase_dimer_sf"/>
</dbReference>
<dbReference type="InterPro" id="IPR006066">
    <property type="entry name" value="NO2/SO3_Rdtase_FeS/sirohaem_BS"/>
</dbReference>
<comment type="cofactor">
    <cofactor evidence="17">
        <name>siroheme</name>
        <dbReference type="ChEBI" id="CHEBI:60052"/>
    </cofactor>
    <text evidence="17">Binds 1 siroheme per subunit.</text>
</comment>
<comment type="pathway">
    <text evidence="2">Nitrogen metabolism; nitrate reduction (assimilation).</text>
</comment>
<reference evidence="23" key="1">
    <citation type="submission" date="2024-06" db="EMBL/GenBank/DDBJ databases">
        <title>Draft Genome Sequence of Deinococcus sonorensis Type Strain KR-87, a Biofilm Producing Representative of the Genus Deinococcus.</title>
        <authorList>
            <person name="Boren L.S."/>
            <person name="Grosso R.A."/>
            <person name="Hugenberg-Cox A.N."/>
            <person name="Hill J.T.E."/>
            <person name="Albert C.M."/>
            <person name="Tuohy J.M."/>
        </authorList>
    </citation>
    <scope>NUCLEOTIDE SEQUENCE</scope>
    <source>
        <strain evidence="23">KR-87</strain>
        <plasmid evidence="23">pDson01</plasmid>
    </source>
</reference>
<feature type="binding site" evidence="17">
    <location>
        <position position="677"/>
    </location>
    <ligand>
        <name>[4Fe-4S] cluster</name>
        <dbReference type="ChEBI" id="CHEBI:49883"/>
    </ligand>
</feature>
<feature type="binding site" evidence="17">
    <location>
        <position position="639"/>
    </location>
    <ligand>
        <name>[4Fe-4S] cluster</name>
        <dbReference type="ChEBI" id="CHEBI:49883"/>
    </ligand>
</feature>
<feature type="binding site" evidence="17">
    <location>
        <position position="673"/>
    </location>
    <ligand>
        <name>[4Fe-4S] cluster</name>
        <dbReference type="ChEBI" id="CHEBI:49883"/>
    </ligand>
</feature>
<dbReference type="EMBL" id="CP158297">
    <property type="protein sequence ID" value="XBV83774.1"/>
    <property type="molecule type" value="Genomic_DNA"/>
</dbReference>
<comment type="cofactor">
    <cofactor evidence="1 16">
        <name>FAD</name>
        <dbReference type="ChEBI" id="CHEBI:57692"/>
    </cofactor>
</comment>
<dbReference type="InterPro" id="IPR036188">
    <property type="entry name" value="FAD/NAD-bd_sf"/>
</dbReference>
<keyword evidence="10" id="KW-0560">Oxidoreductase</keyword>
<evidence type="ECO:0000256" key="17">
    <source>
        <dbReference type="PIRSR" id="PIRSR037149-1"/>
    </source>
</evidence>
<dbReference type="Gene3D" id="3.50.50.60">
    <property type="entry name" value="FAD/NAD(P)-binding domain"/>
    <property type="match status" value="2"/>
</dbReference>
<dbReference type="GO" id="GO:0050661">
    <property type="term" value="F:NADP binding"/>
    <property type="evidence" value="ECO:0007669"/>
    <property type="project" value="UniProtKB-UniRule"/>
</dbReference>
<dbReference type="GO" id="GO:0042128">
    <property type="term" value="P:nitrate assimilation"/>
    <property type="evidence" value="ECO:0007669"/>
    <property type="project" value="UniProtKB-UniRule"/>
</dbReference>
<feature type="domain" description="Nitrite/Sulfite reductase ferredoxin-like" evidence="19">
    <location>
        <begin position="552"/>
        <end position="614"/>
    </location>
</feature>
<evidence type="ECO:0000256" key="8">
    <source>
        <dbReference type="ARBA" id="ARBA00022723"/>
    </source>
</evidence>
<dbReference type="Gene3D" id="3.30.390.30">
    <property type="match status" value="1"/>
</dbReference>
<evidence type="ECO:0000256" key="10">
    <source>
        <dbReference type="ARBA" id="ARBA00023002"/>
    </source>
</evidence>
<dbReference type="InterPro" id="IPR023753">
    <property type="entry name" value="FAD/NAD-binding_dom"/>
</dbReference>
<dbReference type="Pfam" id="PF01077">
    <property type="entry name" value="NIR_SIR"/>
    <property type="match status" value="1"/>
</dbReference>
<dbReference type="Pfam" id="PF18267">
    <property type="entry name" value="Rubredoxin_C"/>
    <property type="match status" value="1"/>
</dbReference>
<dbReference type="GO" id="GO:0051537">
    <property type="term" value="F:2 iron, 2 sulfur cluster binding"/>
    <property type="evidence" value="ECO:0007669"/>
    <property type="project" value="UniProtKB-KW"/>
</dbReference>
<evidence type="ECO:0000256" key="11">
    <source>
        <dbReference type="ARBA" id="ARBA00023004"/>
    </source>
</evidence>
<dbReference type="InterPro" id="IPR005117">
    <property type="entry name" value="NiRdtase/SiRdtase_haem-b_fer"/>
</dbReference>
<dbReference type="GO" id="GO:0098809">
    <property type="term" value="F:nitrite reductase activity"/>
    <property type="evidence" value="ECO:0007669"/>
    <property type="project" value="InterPro"/>
</dbReference>
<dbReference type="PANTHER" id="PTHR43809">
    <property type="entry name" value="NITRITE REDUCTASE (NADH) LARGE SUBUNIT"/>
    <property type="match status" value="1"/>
</dbReference>
<organism evidence="23">
    <name type="scientific">Deinococcus sonorensis KR-87</name>
    <dbReference type="NCBI Taxonomy" id="694439"/>
    <lineage>
        <taxon>Bacteria</taxon>
        <taxon>Thermotogati</taxon>
        <taxon>Deinococcota</taxon>
        <taxon>Deinococci</taxon>
        <taxon>Deinococcales</taxon>
        <taxon>Deinococcaceae</taxon>
        <taxon>Deinococcus</taxon>
    </lineage>
</organism>
<feature type="domain" description="BFD-like [2Fe-2S]-binding" evidence="20">
    <location>
        <begin position="416"/>
        <end position="464"/>
    </location>
</feature>
<keyword evidence="5 17" id="KW-0349">Heme</keyword>
<evidence type="ECO:0000256" key="14">
    <source>
        <dbReference type="ARBA" id="ARBA00034078"/>
    </source>
</evidence>
<keyword evidence="8 17" id="KW-0479">Metal-binding</keyword>
<dbReference type="InterPro" id="IPR052034">
    <property type="entry name" value="NasD-like"/>
</dbReference>
<dbReference type="Pfam" id="PF07992">
    <property type="entry name" value="Pyr_redox_2"/>
    <property type="match status" value="1"/>
</dbReference>
<dbReference type="Pfam" id="PF04324">
    <property type="entry name" value="Fer2_BFD"/>
    <property type="match status" value="1"/>
</dbReference>
<keyword evidence="4 17" id="KW-0004">4Fe-4S</keyword>
<comment type="cofactor">
    <cofactor evidence="14">
        <name>[2Fe-2S] cluster</name>
        <dbReference type="ChEBI" id="CHEBI:190135"/>
    </cofactor>
</comment>
<dbReference type="PRINTS" id="PR00411">
    <property type="entry name" value="PNDRDTASEI"/>
</dbReference>
<comment type="subunit">
    <text evidence="15">Homodimer which associates with NirD.</text>
</comment>
<evidence type="ECO:0000256" key="4">
    <source>
        <dbReference type="ARBA" id="ARBA00022485"/>
    </source>
</evidence>
<evidence type="ECO:0000256" key="12">
    <source>
        <dbReference type="ARBA" id="ARBA00023014"/>
    </source>
</evidence>
<dbReference type="PANTHER" id="PTHR43809:SF1">
    <property type="entry name" value="NITRITE REDUCTASE (NADH) LARGE SUBUNIT"/>
    <property type="match status" value="1"/>
</dbReference>
<evidence type="ECO:0000256" key="5">
    <source>
        <dbReference type="ARBA" id="ARBA00022617"/>
    </source>
</evidence>
<evidence type="ECO:0000256" key="7">
    <source>
        <dbReference type="ARBA" id="ARBA00022714"/>
    </source>
</evidence>
<dbReference type="SUPFAM" id="SSF56014">
    <property type="entry name" value="Nitrite and sulphite reductase 4Fe-4S domain-like"/>
    <property type="match status" value="1"/>
</dbReference>
<evidence type="ECO:0000259" key="18">
    <source>
        <dbReference type="Pfam" id="PF01077"/>
    </source>
</evidence>
<dbReference type="PROSITE" id="PS00365">
    <property type="entry name" value="NIR_SIR"/>
    <property type="match status" value="1"/>
</dbReference>
<keyword evidence="23" id="KW-0614">Plasmid</keyword>
<feature type="domain" description="FAD/NAD(P)-binding" evidence="21">
    <location>
        <begin position="9"/>
        <end position="293"/>
    </location>
</feature>
<protein>
    <submittedName>
        <fullName evidence="23">Nitrite reductase large subunit NirB</fullName>
    </submittedName>
</protein>
<evidence type="ECO:0000259" key="19">
    <source>
        <dbReference type="Pfam" id="PF03460"/>
    </source>
</evidence>
<sequence length="838" mass="90932">MTHIPTRPRVLIIGNGMVGHRLTEDLHARQPQLSITVLSEERHVAYDRVQLSHYFDTPRPDLSLTTQGAYRDRGVHWVHERALDVDRARRVVHTATQRLPYDVLVLATGSVPFVPPLPNHDAAGCFTYRTLDDLDGMIAHASRVRHGTVIGGGLLGLEAAAALQKLGLDAAVVEFAPRLMPAQLDDAGGALLKDFIERMGIRVLTGAATQEVLTDGAGRVRGLRFADGTELDTGMVVFSAGIRPRDDLARQIGLAVGERGGIVVDDQCCTSDPHVYAVGECAVHQGRIYGLVAPGYQMARVAADSILGEPASFRGADMSTKLKLLGVEVGSFGDAFARTPGARELAIHDNVAGTYKKLVLSEDGTRILGGVLVGDTAQYGELSSLARDGEPLTVPAVSLLVPAVASPAAGGGNPTVCSCEGVRRSAICDAVKGGAHDIAALKGCTRAGTGCGGCLPNLKDLLNEQLALLGQAVDHSLCEHFQHTRQDLFDLIRVKGHRTWEEVLHHHGQGHGCEVCKPAVASILASQHNEYILGEPHAPLQDTNDAYLANIQKNGTYSVMPRVPGGEITPERLVVLGEVARKYGLYCKITGGQRIDLLGARLDQLPAIWGELVAAGFESGHAYGKSLRTVKSCVGSTWCRYGVQDSTTLAIQLELRYRGLRSPHKLKAGVSGCTRECAEAQSKDFGVIATERGWNLYVGGNGGVTPRHAQLLAQDLDEATLVQYLDRFLMYYIRTADRLQRTSTWLERMEGGIEHLRDVVVHDSLGLGAELEAAMARHVDTYHDEWAETLRDEARLRRFRHFINTDEPDDAIQWVTERDQPRPAFEHDLLELPMLAGD</sequence>
<evidence type="ECO:0000256" key="16">
    <source>
        <dbReference type="PIRNR" id="PIRNR037149"/>
    </source>
</evidence>
<dbReference type="Gene3D" id="1.10.10.1100">
    <property type="entry name" value="BFD-like [2Fe-2S]-binding domain"/>
    <property type="match status" value="1"/>
</dbReference>
<keyword evidence="9 16" id="KW-0274">FAD</keyword>
<keyword evidence="6 16" id="KW-0285">Flavoprotein</keyword>
<comment type="cofactor">
    <cofactor evidence="17">
        <name>[4Fe-4S] cluster</name>
        <dbReference type="ChEBI" id="CHEBI:49883"/>
    </cofactor>
    <text evidence="17">Binds 1 [4Fe-4S] cluster per subunit.</text>
</comment>
<gene>
    <name evidence="23" type="primary">nirB</name>
    <name evidence="23" type="ORF">ABOD76_01615</name>
</gene>
<feature type="domain" description="NADH-rubredoxin oxidoreductase C-terminal" evidence="22">
    <location>
        <begin position="319"/>
        <end position="386"/>
    </location>
</feature>
<dbReference type="InterPro" id="IPR012744">
    <property type="entry name" value="Nitri_red_NirB"/>
</dbReference>
<evidence type="ECO:0000256" key="13">
    <source>
        <dbReference type="ARBA" id="ARBA00023063"/>
    </source>
</evidence>
<evidence type="ECO:0000256" key="9">
    <source>
        <dbReference type="ARBA" id="ARBA00022827"/>
    </source>
</evidence>
<evidence type="ECO:0000256" key="2">
    <source>
        <dbReference type="ARBA" id="ARBA00005096"/>
    </source>
</evidence>
<keyword evidence="7" id="KW-0001">2Fe-2S</keyword>
<dbReference type="InterPro" id="IPR007419">
    <property type="entry name" value="BFD-like_2Fe2S-bd_dom"/>
</dbReference>
<evidence type="ECO:0000256" key="1">
    <source>
        <dbReference type="ARBA" id="ARBA00001974"/>
    </source>
</evidence>
<dbReference type="PRINTS" id="PR00368">
    <property type="entry name" value="FADPNR"/>
</dbReference>
<proteinExistence type="inferred from homology"/>
<dbReference type="PIRSF" id="PIRSF037149">
    <property type="entry name" value="NirB"/>
    <property type="match status" value="1"/>
</dbReference>
<accession>A0AAU7U5N2</accession>
<dbReference type="SUPFAM" id="SSF51905">
    <property type="entry name" value="FAD/NAD(P)-binding domain"/>
    <property type="match status" value="1"/>
</dbReference>
<dbReference type="NCBIfam" id="NF011565">
    <property type="entry name" value="PRK14989.1"/>
    <property type="match status" value="1"/>
</dbReference>
<dbReference type="FunFam" id="1.10.10.1100:FF:000002">
    <property type="entry name" value="Nitrite reductase large subunit"/>
    <property type="match status" value="1"/>
</dbReference>
<dbReference type="InterPro" id="IPR036136">
    <property type="entry name" value="Nit/Sulf_reduc_fer-like_dom_sf"/>
</dbReference>
<dbReference type="RefSeq" id="WP_350241515.1">
    <property type="nucleotide sequence ID" value="NZ_CP158297.1"/>
</dbReference>
<evidence type="ECO:0000259" key="22">
    <source>
        <dbReference type="Pfam" id="PF18267"/>
    </source>
</evidence>
<dbReference type="GO" id="GO:0051539">
    <property type="term" value="F:4 iron, 4 sulfur cluster binding"/>
    <property type="evidence" value="ECO:0007669"/>
    <property type="project" value="UniProtKB-KW"/>
</dbReference>
<comment type="similarity">
    <text evidence="3">Belongs to the nitrite and sulfite reductase 4Fe-4S domain family.</text>
</comment>
<keyword evidence="12 17" id="KW-0411">Iron-sulfur</keyword>
<dbReference type="InterPro" id="IPR017121">
    <property type="entry name" value="Nitrite_Rdtase_lsu"/>
</dbReference>
<dbReference type="NCBIfam" id="TIGR02374">
    <property type="entry name" value="nitri_red_nirB"/>
    <property type="match status" value="1"/>
</dbReference>
<dbReference type="InterPro" id="IPR041575">
    <property type="entry name" value="Rubredoxin_C"/>
</dbReference>
<feature type="binding site" description="axial binding residue" evidence="17">
    <location>
        <position position="677"/>
    </location>
    <ligand>
        <name>siroheme</name>
        <dbReference type="ChEBI" id="CHEBI:60052"/>
    </ligand>
    <ligandPart>
        <name>Fe</name>
        <dbReference type="ChEBI" id="CHEBI:18248"/>
    </ligandPart>
</feature>
<dbReference type="Gene3D" id="3.30.413.10">
    <property type="entry name" value="Sulfite Reductase Hemoprotein, domain 1"/>
    <property type="match status" value="1"/>
</dbReference>
<keyword evidence="13 16" id="KW-0534">Nitrate assimilation</keyword>
<feature type="domain" description="Nitrite/sulphite reductase 4Fe-4S" evidence="18">
    <location>
        <begin position="624"/>
        <end position="760"/>
    </location>
</feature>
<dbReference type="KEGG" id="dsc:ABOD76_01615"/>
<dbReference type="GO" id="GO:0046872">
    <property type="term" value="F:metal ion binding"/>
    <property type="evidence" value="ECO:0007669"/>
    <property type="project" value="UniProtKB-KW"/>
</dbReference>
<dbReference type="PRINTS" id="PR00397">
    <property type="entry name" value="SIROHAEM"/>
</dbReference>
<evidence type="ECO:0000256" key="6">
    <source>
        <dbReference type="ARBA" id="ARBA00022630"/>
    </source>
</evidence>
<dbReference type="FunFam" id="3.50.50.60:FF:000033">
    <property type="entry name" value="Nitrite reductase [NAD(P)H], large subunit"/>
    <property type="match status" value="1"/>
</dbReference>
<dbReference type="AlphaFoldDB" id="A0AAU7U5N2"/>
<evidence type="ECO:0000313" key="23">
    <source>
        <dbReference type="EMBL" id="XBV83774.1"/>
    </source>
</evidence>
<evidence type="ECO:0000259" key="20">
    <source>
        <dbReference type="Pfam" id="PF04324"/>
    </source>
</evidence>
<evidence type="ECO:0000256" key="3">
    <source>
        <dbReference type="ARBA" id="ARBA00010429"/>
    </source>
</evidence>
<dbReference type="InterPro" id="IPR041854">
    <property type="entry name" value="BFD-like_2Fe2S-bd_dom_sf"/>
</dbReference>
<dbReference type="GO" id="GO:0050660">
    <property type="term" value="F:flavin adenine dinucleotide binding"/>
    <property type="evidence" value="ECO:0007669"/>
    <property type="project" value="UniProtKB-UniRule"/>
</dbReference>
<name>A0AAU7U5N2_9DEIO</name>
<dbReference type="SUPFAM" id="SSF55124">
    <property type="entry name" value="Nitrite/Sulfite reductase N-terminal domain-like"/>
    <property type="match status" value="1"/>
</dbReference>
<dbReference type="CDD" id="cd19944">
    <property type="entry name" value="NirB_Fer2_BFD-like_2"/>
    <property type="match status" value="1"/>
</dbReference>